<comment type="caution">
    <text evidence="2">The sequence shown here is derived from an EMBL/GenBank/DDBJ whole genome shotgun (WGS) entry which is preliminary data.</text>
</comment>
<dbReference type="AlphaFoldDB" id="A0A225E0B0"/>
<keyword evidence="3" id="KW-1185">Reference proteome</keyword>
<evidence type="ECO:0000313" key="3">
    <source>
        <dbReference type="Proteomes" id="UP000214646"/>
    </source>
</evidence>
<evidence type="ECO:0000313" key="2">
    <source>
        <dbReference type="EMBL" id="OWK42919.1"/>
    </source>
</evidence>
<evidence type="ECO:0000256" key="1">
    <source>
        <dbReference type="SAM" id="MobiDB-lite"/>
    </source>
</evidence>
<dbReference type="OrthoDB" id="290312at2"/>
<organism evidence="2 3">
    <name type="scientific">Fimbriiglobus ruber</name>
    <dbReference type="NCBI Taxonomy" id="1908690"/>
    <lineage>
        <taxon>Bacteria</taxon>
        <taxon>Pseudomonadati</taxon>
        <taxon>Planctomycetota</taxon>
        <taxon>Planctomycetia</taxon>
        <taxon>Gemmatales</taxon>
        <taxon>Gemmataceae</taxon>
        <taxon>Fimbriiglobus</taxon>
    </lineage>
</organism>
<protein>
    <submittedName>
        <fullName evidence="2">Uncharacterized protein</fullName>
    </submittedName>
</protein>
<dbReference type="EMBL" id="NIDE01000004">
    <property type="protein sequence ID" value="OWK42919.1"/>
    <property type="molecule type" value="Genomic_DNA"/>
</dbReference>
<proteinExistence type="predicted"/>
<gene>
    <name evidence="2" type="ORF">FRUB_02516</name>
</gene>
<name>A0A225E0B0_9BACT</name>
<feature type="region of interest" description="Disordered" evidence="1">
    <location>
        <begin position="1"/>
        <end position="27"/>
    </location>
</feature>
<accession>A0A225E0B0</accession>
<dbReference type="RefSeq" id="WP_088253856.1">
    <property type="nucleotide sequence ID" value="NZ_NIDE01000004.1"/>
</dbReference>
<reference evidence="3" key="1">
    <citation type="submission" date="2017-06" db="EMBL/GenBank/DDBJ databases">
        <title>Genome analysis of Fimbriiglobus ruber SP5, the first member of the order Planctomycetales with confirmed chitinolytic capability.</title>
        <authorList>
            <person name="Ravin N.V."/>
            <person name="Rakitin A.L."/>
            <person name="Ivanova A.A."/>
            <person name="Beletsky A.V."/>
            <person name="Kulichevskaya I.S."/>
            <person name="Mardanov A.V."/>
            <person name="Dedysh S.N."/>
        </authorList>
    </citation>
    <scope>NUCLEOTIDE SEQUENCE [LARGE SCALE GENOMIC DNA]</scope>
    <source>
        <strain evidence="3">SP5</strain>
    </source>
</reference>
<dbReference type="Proteomes" id="UP000214646">
    <property type="component" value="Unassembled WGS sequence"/>
</dbReference>
<sequence>MSKSPKAPTLPEEEETKPRTEQSEHSCSLIRNQVINSLGRPGDLYRVNVLPLWGRHYRVNVLNGADAVTARIVNSFFVLADEAGKIVRSTPAITKQY</sequence>